<dbReference type="RefSeq" id="WP_183276468.1">
    <property type="nucleotide sequence ID" value="NZ_BLZR01000001.1"/>
</dbReference>
<organism evidence="6 7">
    <name type="scientific">Clostridium fungisolvens</name>
    <dbReference type="NCBI Taxonomy" id="1604897"/>
    <lineage>
        <taxon>Bacteria</taxon>
        <taxon>Bacillati</taxon>
        <taxon>Bacillota</taxon>
        <taxon>Clostridia</taxon>
        <taxon>Eubacteriales</taxon>
        <taxon>Clostridiaceae</taxon>
        <taxon>Clostridium</taxon>
    </lineage>
</organism>
<dbReference type="CDD" id="cd00038">
    <property type="entry name" value="CAP_ED"/>
    <property type="match status" value="1"/>
</dbReference>
<dbReference type="InterPro" id="IPR050397">
    <property type="entry name" value="Env_Response_Regulators"/>
</dbReference>
<feature type="domain" description="Cyclic nucleotide-binding" evidence="4">
    <location>
        <begin position="14"/>
        <end position="133"/>
    </location>
</feature>
<dbReference type="GO" id="GO:0005829">
    <property type="term" value="C:cytosol"/>
    <property type="evidence" value="ECO:0007669"/>
    <property type="project" value="TreeGrafter"/>
</dbReference>
<dbReference type="InterPro" id="IPR000595">
    <property type="entry name" value="cNMP-bd_dom"/>
</dbReference>
<dbReference type="PANTHER" id="PTHR24567:SF74">
    <property type="entry name" value="HTH-TYPE TRANSCRIPTIONAL REGULATOR ARCR"/>
    <property type="match status" value="1"/>
</dbReference>
<protein>
    <submittedName>
        <fullName evidence="6">Global nitrogen regulator</fullName>
    </submittedName>
</protein>
<dbReference type="Gene3D" id="1.10.10.10">
    <property type="entry name" value="Winged helix-like DNA-binding domain superfamily/Winged helix DNA-binding domain"/>
    <property type="match status" value="1"/>
</dbReference>
<keyword evidence="3" id="KW-0804">Transcription</keyword>
<comment type="caution">
    <text evidence="6">The sequence shown here is derived from an EMBL/GenBank/DDBJ whole genome shotgun (WGS) entry which is preliminary data.</text>
</comment>
<reference evidence="6 7" key="1">
    <citation type="submission" date="2020-07" db="EMBL/GenBank/DDBJ databases">
        <title>A new beta-1,3-glucan-decomposing anaerobic bacterium isolated from anoxic soil subjected to biological soil disinfestation.</title>
        <authorList>
            <person name="Ueki A."/>
            <person name="Tonouchi A."/>
        </authorList>
    </citation>
    <scope>NUCLEOTIDE SEQUENCE [LARGE SCALE GENOMIC DNA]</scope>
    <source>
        <strain evidence="6 7">TW1</strain>
    </source>
</reference>
<dbReference type="SMART" id="SM00100">
    <property type="entry name" value="cNMP"/>
    <property type="match status" value="1"/>
</dbReference>
<dbReference type="SMART" id="SM00419">
    <property type="entry name" value="HTH_CRP"/>
    <property type="match status" value="1"/>
</dbReference>
<evidence type="ECO:0000256" key="2">
    <source>
        <dbReference type="ARBA" id="ARBA00023125"/>
    </source>
</evidence>
<sequence>MTEFNFDYIKNLEVFAGLDDEFLLKLYTLGKVKRFDRNAHVFLDKDLVNNIFIVLKGKFSLYKLSENAQKKVIFILGEGKILNEVILDDLQSSICCETFEDGYLLVYDKKAFIELMEENFTFTKNVINSLAKKVRRLYRQMKNTTPIKIEKKLAAKLWKLSKDYGVSHPLGTLINLNVSVTYLADMFGSQRETISRALKKLQELDLIIVESKKIFIPDRDKLSNYFKDI</sequence>
<evidence type="ECO:0000313" key="7">
    <source>
        <dbReference type="Proteomes" id="UP000580568"/>
    </source>
</evidence>
<evidence type="ECO:0000313" key="6">
    <source>
        <dbReference type="EMBL" id="GFP74933.1"/>
    </source>
</evidence>
<name>A0A6V8SJ63_9CLOT</name>
<dbReference type="EMBL" id="BLZR01000001">
    <property type="protein sequence ID" value="GFP74933.1"/>
    <property type="molecule type" value="Genomic_DNA"/>
</dbReference>
<accession>A0A6V8SJ63</accession>
<dbReference type="InterPro" id="IPR014710">
    <property type="entry name" value="RmlC-like_jellyroll"/>
</dbReference>
<evidence type="ECO:0000259" key="4">
    <source>
        <dbReference type="PROSITE" id="PS50042"/>
    </source>
</evidence>
<keyword evidence="2" id="KW-0238">DNA-binding</keyword>
<dbReference type="Gene3D" id="2.60.120.10">
    <property type="entry name" value="Jelly Rolls"/>
    <property type="match status" value="1"/>
</dbReference>
<dbReference type="AlphaFoldDB" id="A0A6V8SJ63"/>
<dbReference type="Pfam" id="PF13545">
    <property type="entry name" value="HTH_Crp_2"/>
    <property type="match status" value="1"/>
</dbReference>
<dbReference type="PANTHER" id="PTHR24567">
    <property type="entry name" value="CRP FAMILY TRANSCRIPTIONAL REGULATORY PROTEIN"/>
    <property type="match status" value="1"/>
</dbReference>
<keyword evidence="7" id="KW-1185">Reference proteome</keyword>
<dbReference type="InterPro" id="IPR036388">
    <property type="entry name" value="WH-like_DNA-bd_sf"/>
</dbReference>
<evidence type="ECO:0000256" key="3">
    <source>
        <dbReference type="ARBA" id="ARBA00023163"/>
    </source>
</evidence>
<keyword evidence="1" id="KW-0805">Transcription regulation</keyword>
<evidence type="ECO:0000256" key="1">
    <source>
        <dbReference type="ARBA" id="ARBA00023015"/>
    </source>
</evidence>
<dbReference type="PROSITE" id="PS50042">
    <property type="entry name" value="CNMP_BINDING_3"/>
    <property type="match status" value="1"/>
</dbReference>
<evidence type="ECO:0000259" key="5">
    <source>
        <dbReference type="PROSITE" id="PS51063"/>
    </source>
</evidence>
<dbReference type="SUPFAM" id="SSF51206">
    <property type="entry name" value="cAMP-binding domain-like"/>
    <property type="match status" value="1"/>
</dbReference>
<feature type="domain" description="HTH crp-type" evidence="5">
    <location>
        <begin position="147"/>
        <end position="220"/>
    </location>
</feature>
<dbReference type="GO" id="GO:0003700">
    <property type="term" value="F:DNA-binding transcription factor activity"/>
    <property type="evidence" value="ECO:0007669"/>
    <property type="project" value="TreeGrafter"/>
</dbReference>
<dbReference type="PROSITE" id="PS51063">
    <property type="entry name" value="HTH_CRP_2"/>
    <property type="match status" value="1"/>
</dbReference>
<dbReference type="Proteomes" id="UP000580568">
    <property type="component" value="Unassembled WGS sequence"/>
</dbReference>
<dbReference type="Pfam" id="PF00027">
    <property type="entry name" value="cNMP_binding"/>
    <property type="match status" value="1"/>
</dbReference>
<dbReference type="InterPro" id="IPR012318">
    <property type="entry name" value="HTH_CRP"/>
</dbReference>
<dbReference type="InterPro" id="IPR036390">
    <property type="entry name" value="WH_DNA-bd_sf"/>
</dbReference>
<dbReference type="SUPFAM" id="SSF46785">
    <property type="entry name" value="Winged helix' DNA-binding domain"/>
    <property type="match status" value="1"/>
</dbReference>
<gene>
    <name evidence="6" type="ORF">bsdtw1_00996</name>
</gene>
<dbReference type="InterPro" id="IPR018490">
    <property type="entry name" value="cNMP-bd_dom_sf"/>
</dbReference>
<proteinExistence type="predicted"/>
<dbReference type="GO" id="GO:0003677">
    <property type="term" value="F:DNA binding"/>
    <property type="evidence" value="ECO:0007669"/>
    <property type="project" value="UniProtKB-KW"/>
</dbReference>